<keyword evidence="12" id="KW-1185">Reference proteome</keyword>
<dbReference type="CDD" id="cd06753">
    <property type="entry name" value="PDZ_PDLIM-like"/>
    <property type="match status" value="1"/>
</dbReference>
<dbReference type="GeneID" id="108435134"/>
<evidence type="ECO:0000256" key="2">
    <source>
        <dbReference type="ARBA" id="ARBA00022490"/>
    </source>
</evidence>
<reference evidence="11" key="3">
    <citation type="submission" date="2025-09" db="UniProtKB">
        <authorList>
            <consortium name="Ensembl"/>
        </authorList>
    </citation>
    <scope>IDENTIFICATION</scope>
</reference>
<dbReference type="InterPro" id="IPR031847">
    <property type="entry name" value="PDLI1-4/Zasp-like_mid"/>
</dbReference>
<evidence type="ECO:0000256" key="6">
    <source>
        <dbReference type="ARBA" id="ARBA00023038"/>
    </source>
</evidence>
<evidence type="ECO:0000256" key="4">
    <source>
        <dbReference type="ARBA" id="ARBA00022737"/>
    </source>
</evidence>
<dbReference type="STRING" id="42514.ENSPNAP00000032330"/>
<feature type="region of interest" description="Disordered" evidence="8">
    <location>
        <begin position="286"/>
        <end position="305"/>
    </location>
</feature>
<dbReference type="Proteomes" id="UP001501920">
    <property type="component" value="Chromosome 18"/>
</dbReference>
<dbReference type="GO" id="GO:0001725">
    <property type="term" value="C:stress fiber"/>
    <property type="evidence" value="ECO:0007669"/>
    <property type="project" value="TreeGrafter"/>
</dbReference>
<feature type="compositionally biased region" description="Low complexity" evidence="8">
    <location>
        <begin position="196"/>
        <end position="252"/>
    </location>
</feature>
<dbReference type="InterPro" id="IPR001478">
    <property type="entry name" value="PDZ"/>
</dbReference>
<evidence type="ECO:0000256" key="8">
    <source>
        <dbReference type="SAM" id="MobiDB-lite"/>
    </source>
</evidence>
<dbReference type="PANTHER" id="PTHR24214">
    <property type="entry name" value="PDZ AND LIM DOMAIN PROTEIN ZASP"/>
    <property type="match status" value="1"/>
</dbReference>
<evidence type="ECO:0000259" key="9">
    <source>
        <dbReference type="PROSITE" id="PS50023"/>
    </source>
</evidence>
<comment type="subcellular location">
    <subcellularLocation>
        <location evidence="1">Cytoplasm</location>
    </subcellularLocation>
</comment>
<dbReference type="SUPFAM" id="SSF57716">
    <property type="entry name" value="Glucocorticoid receptor-like (DNA-binding domain)"/>
    <property type="match status" value="3"/>
</dbReference>
<dbReference type="GO" id="GO:0031941">
    <property type="term" value="C:filamentous actin"/>
    <property type="evidence" value="ECO:0007669"/>
    <property type="project" value="TreeGrafter"/>
</dbReference>
<evidence type="ECO:0000256" key="1">
    <source>
        <dbReference type="ARBA" id="ARBA00004496"/>
    </source>
</evidence>
<dbReference type="Gene3D" id="2.30.42.10">
    <property type="match status" value="1"/>
</dbReference>
<feature type="region of interest" description="Disordered" evidence="8">
    <location>
        <begin position="160"/>
        <end position="252"/>
    </location>
</feature>
<dbReference type="GO" id="GO:0061061">
    <property type="term" value="P:muscle structure development"/>
    <property type="evidence" value="ECO:0007669"/>
    <property type="project" value="TreeGrafter"/>
</dbReference>
<feature type="domain" description="PDZ" evidence="10">
    <location>
        <begin position="11"/>
        <end position="86"/>
    </location>
</feature>
<evidence type="ECO:0000313" key="11">
    <source>
        <dbReference type="Ensembl" id="ENSPNAP00000032330.1"/>
    </source>
</evidence>
<feature type="compositionally biased region" description="Pro residues" evidence="8">
    <location>
        <begin position="105"/>
        <end position="114"/>
    </location>
</feature>
<dbReference type="Pfam" id="PF15936">
    <property type="entry name" value="DUF4749"/>
    <property type="match status" value="1"/>
</dbReference>
<dbReference type="CDD" id="cd09361">
    <property type="entry name" value="LIM1_Enigma_like"/>
    <property type="match status" value="1"/>
</dbReference>
<dbReference type="Ensembl" id="ENSPNAT00000022111.2">
    <property type="protein sequence ID" value="ENSPNAP00000032330.1"/>
    <property type="gene ID" value="ENSPNAG00000020177.2"/>
</dbReference>
<evidence type="ECO:0000313" key="12">
    <source>
        <dbReference type="Proteomes" id="UP001501920"/>
    </source>
</evidence>
<feature type="domain" description="LIM zinc-binding" evidence="9">
    <location>
        <begin position="476"/>
        <end position="534"/>
    </location>
</feature>
<evidence type="ECO:0008006" key="13">
    <source>
        <dbReference type="Google" id="ProtNLM"/>
    </source>
</evidence>
<dbReference type="InterPro" id="IPR036034">
    <property type="entry name" value="PDZ_sf"/>
</dbReference>
<feature type="compositionally biased region" description="Low complexity" evidence="8">
    <location>
        <begin position="115"/>
        <end position="126"/>
    </location>
</feature>
<dbReference type="GO" id="GO:0005912">
    <property type="term" value="C:adherens junction"/>
    <property type="evidence" value="ECO:0007669"/>
    <property type="project" value="TreeGrafter"/>
</dbReference>
<dbReference type="CTD" id="393165"/>
<dbReference type="FunFam" id="2.10.110.10:FF:000010">
    <property type="entry name" value="PDZ and LIM domain protein 5"/>
    <property type="match status" value="1"/>
</dbReference>
<dbReference type="RefSeq" id="XP_017566229.1">
    <property type="nucleotide sequence ID" value="XM_017710740.2"/>
</dbReference>
<feature type="domain" description="LIM zinc-binding" evidence="9">
    <location>
        <begin position="535"/>
        <end position="594"/>
    </location>
</feature>
<dbReference type="PROSITE" id="PS50106">
    <property type="entry name" value="PDZ"/>
    <property type="match status" value="1"/>
</dbReference>
<protein>
    <recommendedName>
        <fullName evidence="13">PDZ and LIM domain 5b</fullName>
    </recommendedName>
</protein>
<feature type="domain" description="LIM zinc-binding" evidence="9">
    <location>
        <begin position="595"/>
        <end position="654"/>
    </location>
</feature>
<dbReference type="GO" id="GO:0051371">
    <property type="term" value="F:muscle alpha-actinin binding"/>
    <property type="evidence" value="ECO:0007669"/>
    <property type="project" value="TreeGrafter"/>
</dbReference>
<dbReference type="GeneTree" id="ENSGT00940000155292"/>
<reference evidence="11 12" key="1">
    <citation type="submission" date="2020-10" db="EMBL/GenBank/DDBJ databases">
        <title>Pygocentrus nattereri (red-bellied piranha) genome, fPygNat1, primary haplotype.</title>
        <authorList>
            <person name="Myers G."/>
            <person name="Meyer A."/>
            <person name="Karagic N."/>
            <person name="Pippel M."/>
            <person name="Winkler S."/>
            <person name="Tracey A."/>
            <person name="Wood J."/>
            <person name="Formenti G."/>
            <person name="Howe K."/>
            <person name="Fedrigo O."/>
            <person name="Jarvis E.D."/>
        </authorList>
    </citation>
    <scope>NUCLEOTIDE SEQUENCE [LARGE SCALE GENOMIC DNA]</scope>
</reference>
<dbReference type="RefSeq" id="XP_017566228.1">
    <property type="nucleotide sequence ID" value="XM_017710739.2"/>
</dbReference>
<keyword evidence="5 7" id="KW-0862">Zinc</keyword>
<dbReference type="FunFam" id="2.10.110.10:FF:000014">
    <property type="entry name" value="PDZ and LIM domain protein 5"/>
    <property type="match status" value="1"/>
</dbReference>
<evidence type="ECO:0000259" key="10">
    <source>
        <dbReference type="PROSITE" id="PS50106"/>
    </source>
</evidence>
<dbReference type="GO" id="GO:0046872">
    <property type="term" value="F:metal ion binding"/>
    <property type="evidence" value="ECO:0007669"/>
    <property type="project" value="UniProtKB-KW"/>
</dbReference>
<dbReference type="GO" id="GO:0030018">
    <property type="term" value="C:Z disc"/>
    <property type="evidence" value="ECO:0007669"/>
    <property type="project" value="TreeGrafter"/>
</dbReference>
<evidence type="ECO:0000256" key="3">
    <source>
        <dbReference type="ARBA" id="ARBA00022723"/>
    </source>
</evidence>
<dbReference type="SMART" id="SM00228">
    <property type="entry name" value="PDZ"/>
    <property type="match status" value="1"/>
</dbReference>
<proteinExistence type="predicted"/>
<feature type="compositionally biased region" description="Basic and acidic residues" evidence="8">
    <location>
        <begin position="446"/>
        <end position="462"/>
    </location>
</feature>
<evidence type="ECO:0000256" key="7">
    <source>
        <dbReference type="PROSITE-ProRule" id="PRU00125"/>
    </source>
</evidence>
<reference evidence="11" key="2">
    <citation type="submission" date="2025-08" db="UniProtKB">
        <authorList>
            <consortium name="Ensembl"/>
        </authorList>
    </citation>
    <scope>IDENTIFICATION</scope>
</reference>
<dbReference type="GO" id="GO:0003779">
    <property type="term" value="F:actin binding"/>
    <property type="evidence" value="ECO:0007669"/>
    <property type="project" value="TreeGrafter"/>
</dbReference>
<keyword evidence="3 7" id="KW-0479">Metal-binding</keyword>
<evidence type="ECO:0000256" key="5">
    <source>
        <dbReference type="ARBA" id="ARBA00022833"/>
    </source>
</evidence>
<name>A0A3B4E946_PYGNA</name>
<feature type="region of interest" description="Disordered" evidence="8">
    <location>
        <begin position="358"/>
        <end position="462"/>
    </location>
</feature>
<sequence>MSSNYSVSLIGPSPWGFRLQGGKDFSMPLTVSKLTDGGKAAKAKISVGDIVLSIDGIAADSMTHLEAQNKIKACTGNLNLTLQRPSTVPNVAKDEPQEIIKPVPISHPPAPIPSASPANPAPSSTAYNKTARPFGGGGATFRAISPSSSVTAAPKASIPSASSAFTPAAPSQQTLQPPQAPQPVQPAQPPQPPFPLASSTASRSLSSPHSAPKPASGRSPFPQSSSASSSGSSSPSRVTAPSSSPSSVPAVPQPSVYNTPINLYSNANACEVAMGQRRGLLESQAGVEHHNGGPHSILKKTPPRAPRKPIMDTELVVNHGSHLSDASKKRLIEDTEDWRPRTGTSQSRSFRILAQITGTENEQAHESSPGKNEAVEDVHPSAHTSSTVKTMTKAPAGAPGTGNGVPPPTNKSWQSGGTTAGFPKAGAPAGHTGPSYGRVSNSTPKGPDRPKPQTHPKDQDTLVQRAEHIPAGTRTPMCAYCNIVIRGPFLVAMGKSWHPEEFTCAHCNCSLAELGFVEERGAVYCEHCYEQFFAPTCCRCQQKVLGEVINALKQTWHVYCFLCTSCQQPIRNNTFHLEDGQPYCERDYYALFGTSCHGCDFPIEAGDKFLEALGFTWHDTCFVCSVCNTSLEGQTFFSKKDKPLCKKHAHTLKM</sequence>
<dbReference type="AlphaFoldDB" id="A0A3B4E946"/>
<dbReference type="GO" id="GO:0030036">
    <property type="term" value="P:actin cytoskeleton organization"/>
    <property type="evidence" value="ECO:0007669"/>
    <property type="project" value="TreeGrafter"/>
</dbReference>
<dbReference type="FunFam" id="2.30.42.10:FF:000019">
    <property type="entry name" value="LIM domain binding 3 isoform 1"/>
    <property type="match status" value="1"/>
</dbReference>
<keyword evidence="4" id="KW-0677">Repeat</keyword>
<feature type="region of interest" description="Disordered" evidence="8">
    <location>
        <begin position="101"/>
        <end position="133"/>
    </location>
</feature>
<dbReference type="Pfam" id="PF00595">
    <property type="entry name" value="PDZ"/>
    <property type="match status" value="1"/>
</dbReference>
<accession>A0A3B4E946</accession>
<dbReference type="PROSITE" id="PS00478">
    <property type="entry name" value="LIM_DOMAIN_1"/>
    <property type="match status" value="1"/>
</dbReference>
<dbReference type="PANTHER" id="PTHR24214:SF32">
    <property type="entry name" value="PDZ AND LIM DOMAIN PROTEIN 5"/>
    <property type="match status" value="1"/>
</dbReference>
<organism evidence="11 12">
    <name type="scientific">Pygocentrus nattereri</name>
    <name type="common">Red-bellied piranha</name>
    <dbReference type="NCBI Taxonomy" id="42514"/>
    <lineage>
        <taxon>Eukaryota</taxon>
        <taxon>Metazoa</taxon>
        <taxon>Chordata</taxon>
        <taxon>Craniata</taxon>
        <taxon>Vertebrata</taxon>
        <taxon>Euteleostomi</taxon>
        <taxon>Actinopterygii</taxon>
        <taxon>Neopterygii</taxon>
        <taxon>Teleostei</taxon>
        <taxon>Ostariophysi</taxon>
        <taxon>Characiformes</taxon>
        <taxon>Characoidei</taxon>
        <taxon>Pygocentrus</taxon>
    </lineage>
</organism>
<dbReference type="Gene3D" id="2.10.110.10">
    <property type="entry name" value="Cysteine Rich Protein"/>
    <property type="match status" value="3"/>
</dbReference>
<feature type="compositionally biased region" description="Pro residues" evidence="8">
    <location>
        <begin position="178"/>
        <end position="195"/>
    </location>
</feature>
<dbReference type="SUPFAM" id="SSF50156">
    <property type="entry name" value="PDZ domain-like"/>
    <property type="match status" value="1"/>
</dbReference>
<dbReference type="InterPro" id="IPR001781">
    <property type="entry name" value="Znf_LIM"/>
</dbReference>
<dbReference type="InterPro" id="IPR050604">
    <property type="entry name" value="PDZ-LIM_domain"/>
</dbReference>
<dbReference type="GO" id="GO:0007507">
    <property type="term" value="P:heart development"/>
    <property type="evidence" value="ECO:0007669"/>
    <property type="project" value="TreeGrafter"/>
</dbReference>
<dbReference type="OrthoDB" id="5911912at2759"/>
<dbReference type="FunFam" id="2.10.110.10:FF:000020">
    <property type="entry name" value="PDZ and LIM domain protein 5"/>
    <property type="match status" value="1"/>
</dbReference>
<keyword evidence="6 7" id="KW-0440">LIM domain</keyword>
<dbReference type="Pfam" id="PF00412">
    <property type="entry name" value="LIM"/>
    <property type="match status" value="3"/>
</dbReference>
<dbReference type="PROSITE" id="PS50023">
    <property type="entry name" value="LIM_DOMAIN_2"/>
    <property type="match status" value="3"/>
</dbReference>
<feature type="compositionally biased region" description="Low complexity" evidence="8">
    <location>
        <begin position="160"/>
        <end position="177"/>
    </location>
</feature>
<keyword evidence="2" id="KW-0963">Cytoplasm</keyword>
<dbReference type="SMART" id="SM00132">
    <property type="entry name" value="LIM"/>
    <property type="match status" value="3"/>
</dbReference>